<dbReference type="Pfam" id="PF07927">
    <property type="entry name" value="HicA_toxin"/>
    <property type="match status" value="1"/>
</dbReference>
<accession>A0AA92JB43</accession>
<gene>
    <name evidence="1" type="ORF">FA584_14315</name>
</gene>
<dbReference type="EMBL" id="CP059996">
    <property type="protein sequence ID" value="QNA70475.1"/>
    <property type="molecule type" value="Genomic_DNA"/>
</dbReference>
<keyword evidence="1" id="KW-0614">Plasmid</keyword>
<protein>
    <submittedName>
        <fullName evidence="1">Type II toxin-antitoxin system HicA family toxin</fullName>
    </submittedName>
</protein>
<evidence type="ECO:0000313" key="1">
    <source>
        <dbReference type="EMBL" id="QNA70475.1"/>
    </source>
</evidence>
<name>A0AA92JB43_9BACT</name>
<evidence type="ECO:0000313" key="2">
    <source>
        <dbReference type="Proteomes" id="UP000502831"/>
    </source>
</evidence>
<dbReference type="RefSeq" id="WP_191342113.1">
    <property type="nucleotide sequence ID" value="NZ_CP059996.1"/>
</dbReference>
<dbReference type="Proteomes" id="UP000502831">
    <property type="component" value="Plasmid pSDCE1"/>
</dbReference>
<dbReference type="InterPro" id="IPR012933">
    <property type="entry name" value="HicA_mRNA_interferase"/>
</dbReference>
<geneLocation type="plasmid" evidence="1 2">
    <name>pSDCE1</name>
</geneLocation>
<dbReference type="AlphaFoldDB" id="A0AA92JB43"/>
<reference evidence="1 2" key="1">
    <citation type="submission" date="2020-08" db="EMBL/GenBank/DDBJ databases">
        <title>Genome of Dechlorinating Sulfurospirillum strain ACSDCE.</title>
        <authorList>
            <person name="Yang Y."/>
            <person name="Huo L."/>
            <person name="Yan J."/>
        </authorList>
    </citation>
    <scope>NUCLEOTIDE SEQUENCE [LARGE SCALE GENOMIC DNA]</scope>
    <source>
        <strain evidence="1 2">ACSDCE</strain>
        <plasmid evidence="1 2">pSDCE1</plasmid>
    </source>
</reference>
<sequence length="84" mass="9847">MSKRDKLWIKFMEVPPKKNLTWSDLLALMSALDFVQLEGDGSRVKFYHHAKDIVLNLHKPHPDNLLKTYLVKQIQEKLKEAFNG</sequence>
<dbReference type="GO" id="GO:0003729">
    <property type="term" value="F:mRNA binding"/>
    <property type="evidence" value="ECO:0007669"/>
    <property type="project" value="InterPro"/>
</dbReference>
<organism evidence="1 2">
    <name type="scientific">Sulfurospirillum diekertiae</name>
    <dbReference type="NCBI Taxonomy" id="1854492"/>
    <lineage>
        <taxon>Bacteria</taxon>
        <taxon>Pseudomonadati</taxon>
        <taxon>Campylobacterota</taxon>
        <taxon>Epsilonproteobacteria</taxon>
        <taxon>Campylobacterales</taxon>
        <taxon>Sulfurospirillaceae</taxon>
        <taxon>Sulfurospirillum</taxon>
    </lineage>
</organism>
<proteinExistence type="predicted"/>